<feature type="compositionally biased region" description="Polar residues" evidence="1">
    <location>
        <begin position="294"/>
        <end position="312"/>
    </location>
</feature>
<sequence length="318" mass="32669">MTAPVRIAVVRMMTARARSGTATVRTVARGVNTVPTRAGVAASPEEWTAGADVAPISPGVAAEKADVAGIVDRARGGVSPCGAGRADVADSACTGGRAGTVTRGRGWTVDGDAVGRSQCTGVVEVVAIPECGVVADGGRMPIAVAAVTGTRHVTRIRIGIMDAMQIMAAGQKRTTATTVVTTRPDGRNGDRAVVVWTNAVRGVVAAKGTVNATHGLNVPNGGKNGAKRIVRTEAARRPVHDEVRWAGVLRSAVARSDDEAMKKVVVLVVRGLAVTDRPGAVRVAKTVAPPARMTRTSRNGATTETTCASRQKSPPIRL</sequence>
<dbReference type="EMBL" id="CP036275">
    <property type="protein sequence ID" value="QDU37908.1"/>
    <property type="molecule type" value="Genomic_DNA"/>
</dbReference>
<dbReference type="AlphaFoldDB" id="A0A517Z5X8"/>
<proteinExistence type="predicted"/>
<dbReference type="Proteomes" id="UP000320496">
    <property type="component" value="Chromosome"/>
</dbReference>
<gene>
    <name evidence="2" type="ORF">Mal4_22270</name>
</gene>
<evidence type="ECO:0000256" key="1">
    <source>
        <dbReference type="SAM" id="MobiDB-lite"/>
    </source>
</evidence>
<name>A0A517Z5X8_9PLAN</name>
<keyword evidence="3" id="KW-1185">Reference proteome</keyword>
<dbReference type="KEGG" id="mri:Mal4_22270"/>
<evidence type="ECO:0000313" key="2">
    <source>
        <dbReference type="EMBL" id="QDU37908.1"/>
    </source>
</evidence>
<evidence type="ECO:0000313" key="3">
    <source>
        <dbReference type="Proteomes" id="UP000320496"/>
    </source>
</evidence>
<accession>A0A517Z5X8</accession>
<feature type="region of interest" description="Disordered" evidence="1">
    <location>
        <begin position="290"/>
        <end position="318"/>
    </location>
</feature>
<organism evidence="2 3">
    <name type="scientific">Maioricimonas rarisocia</name>
    <dbReference type="NCBI Taxonomy" id="2528026"/>
    <lineage>
        <taxon>Bacteria</taxon>
        <taxon>Pseudomonadati</taxon>
        <taxon>Planctomycetota</taxon>
        <taxon>Planctomycetia</taxon>
        <taxon>Planctomycetales</taxon>
        <taxon>Planctomycetaceae</taxon>
        <taxon>Maioricimonas</taxon>
    </lineage>
</organism>
<protein>
    <submittedName>
        <fullName evidence="2">Uncharacterized protein</fullName>
    </submittedName>
</protein>
<reference evidence="2 3" key="1">
    <citation type="submission" date="2019-02" db="EMBL/GenBank/DDBJ databases">
        <title>Deep-cultivation of Planctomycetes and their phenomic and genomic characterization uncovers novel biology.</title>
        <authorList>
            <person name="Wiegand S."/>
            <person name="Jogler M."/>
            <person name="Boedeker C."/>
            <person name="Pinto D."/>
            <person name="Vollmers J."/>
            <person name="Rivas-Marin E."/>
            <person name="Kohn T."/>
            <person name="Peeters S.H."/>
            <person name="Heuer A."/>
            <person name="Rast P."/>
            <person name="Oberbeckmann S."/>
            <person name="Bunk B."/>
            <person name="Jeske O."/>
            <person name="Meyerdierks A."/>
            <person name="Storesund J.E."/>
            <person name="Kallscheuer N."/>
            <person name="Luecker S."/>
            <person name="Lage O.M."/>
            <person name="Pohl T."/>
            <person name="Merkel B.J."/>
            <person name="Hornburger P."/>
            <person name="Mueller R.-W."/>
            <person name="Bruemmer F."/>
            <person name="Labrenz M."/>
            <person name="Spormann A.M."/>
            <person name="Op den Camp H."/>
            <person name="Overmann J."/>
            <person name="Amann R."/>
            <person name="Jetten M.S.M."/>
            <person name="Mascher T."/>
            <person name="Medema M.H."/>
            <person name="Devos D.P."/>
            <person name="Kaster A.-K."/>
            <person name="Ovreas L."/>
            <person name="Rohde M."/>
            <person name="Galperin M.Y."/>
            <person name="Jogler C."/>
        </authorList>
    </citation>
    <scope>NUCLEOTIDE SEQUENCE [LARGE SCALE GENOMIC DNA]</scope>
    <source>
        <strain evidence="2 3">Mal4</strain>
    </source>
</reference>